<dbReference type="Proteomes" id="UP000002035">
    <property type="component" value="Unassembled WGS sequence"/>
</dbReference>
<organism evidence="2 3">
    <name type="scientific">Arthroderma otae (strain ATCC MYA-4605 / CBS 113480)</name>
    <name type="common">Microsporum canis</name>
    <dbReference type="NCBI Taxonomy" id="554155"/>
    <lineage>
        <taxon>Eukaryota</taxon>
        <taxon>Fungi</taxon>
        <taxon>Dikarya</taxon>
        <taxon>Ascomycota</taxon>
        <taxon>Pezizomycotina</taxon>
        <taxon>Eurotiomycetes</taxon>
        <taxon>Eurotiomycetidae</taxon>
        <taxon>Onygenales</taxon>
        <taxon>Arthrodermataceae</taxon>
        <taxon>Microsporum</taxon>
    </lineage>
</organism>
<reference evidence="3" key="1">
    <citation type="journal article" date="2012" name="MBio">
        <title>Comparative genome analysis of Trichophyton rubrum and related dermatophytes reveals candidate genes involved in infection.</title>
        <authorList>
            <person name="Martinez D.A."/>
            <person name="Oliver B.G."/>
            <person name="Graeser Y."/>
            <person name="Goldberg J.M."/>
            <person name="Li W."/>
            <person name="Martinez-Rossi N.M."/>
            <person name="Monod M."/>
            <person name="Shelest E."/>
            <person name="Barton R.C."/>
            <person name="Birch E."/>
            <person name="Brakhage A.A."/>
            <person name="Chen Z."/>
            <person name="Gurr S.J."/>
            <person name="Heiman D."/>
            <person name="Heitman J."/>
            <person name="Kosti I."/>
            <person name="Rossi A."/>
            <person name="Saif S."/>
            <person name="Samalova M."/>
            <person name="Saunders C.W."/>
            <person name="Shea T."/>
            <person name="Summerbell R.C."/>
            <person name="Xu J."/>
            <person name="Young S."/>
            <person name="Zeng Q."/>
            <person name="Birren B.W."/>
            <person name="Cuomo C.A."/>
            <person name="White T.C."/>
        </authorList>
    </citation>
    <scope>NUCLEOTIDE SEQUENCE [LARGE SCALE GENOMIC DNA]</scope>
    <source>
        <strain evidence="3">ATCC MYA-4605 / CBS 113480</strain>
    </source>
</reference>
<dbReference type="RefSeq" id="XP_002843594.1">
    <property type="nucleotide sequence ID" value="XM_002843548.1"/>
</dbReference>
<dbReference type="GeneID" id="9225783"/>
<name>C5FYG0_ARTOC</name>
<protein>
    <submittedName>
        <fullName evidence="2">Uncharacterized protein</fullName>
    </submittedName>
</protein>
<keyword evidence="3" id="KW-1185">Reference proteome</keyword>
<keyword evidence="1" id="KW-1133">Transmembrane helix</keyword>
<feature type="transmembrane region" description="Helical" evidence="1">
    <location>
        <begin position="96"/>
        <end position="114"/>
    </location>
</feature>
<keyword evidence="1" id="KW-0812">Transmembrane</keyword>
<keyword evidence="1" id="KW-0472">Membrane</keyword>
<proteinExistence type="predicted"/>
<dbReference type="AlphaFoldDB" id="C5FYG0"/>
<evidence type="ECO:0000256" key="1">
    <source>
        <dbReference type="SAM" id="Phobius"/>
    </source>
</evidence>
<dbReference type="HOGENOM" id="CLU_1981140_0_0_1"/>
<sequence>MQEDSTFESSLYASTIKSSTNSPLPCHGPSDQMKRQFLKTAEKCPIRLLLYWLRETVWDTAAYAYISPPLEGICSVERHVLSLPPLPDLHQKRESGWLYCAFTIQLLVGMWYSVNGWLSKHLKGDL</sequence>
<dbReference type="EMBL" id="DS995707">
    <property type="protein sequence ID" value="EEQ34558.1"/>
    <property type="molecule type" value="Genomic_DNA"/>
</dbReference>
<evidence type="ECO:0000313" key="3">
    <source>
        <dbReference type="Proteomes" id="UP000002035"/>
    </source>
</evidence>
<evidence type="ECO:0000313" key="2">
    <source>
        <dbReference type="EMBL" id="EEQ34558.1"/>
    </source>
</evidence>
<dbReference type="VEuPathDB" id="FungiDB:MCYG_07377"/>
<accession>C5FYG0</accession>
<gene>
    <name evidence="2" type="ORF">MCYG_07377</name>
</gene>